<proteinExistence type="predicted"/>
<name>A0A1G2FE35_9BACT</name>
<sequence>MTKSIEDNLISQLGLDDLPQEKKIELIMKWGNLVQKDIIMRILRELPEKDKKELDELLAEKGENMEDIYKFLENKMPNLDDLVREEIEKFREEIKADAKQLGII</sequence>
<dbReference type="AlphaFoldDB" id="A0A1G2FE35"/>
<dbReference type="InterPro" id="IPR043722">
    <property type="entry name" value="DUF5663"/>
</dbReference>
<protein>
    <submittedName>
        <fullName evidence="1">Uncharacterized protein</fullName>
    </submittedName>
</protein>
<comment type="caution">
    <text evidence="1">The sequence shown here is derived from an EMBL/GenBank/DDBJ whole genome shotgun (WGS) entry which is preliminary data.</text>
</comment>
<organism evidence="1 2">
    <name type="scientific">Candidatus Portnoybacteria bacterium RIFCSPHIGHO2_01_FULL_40_12b</name>
    <dbReference type="NCBI Taxonomy" id="1801994"/>
    <lineage>
        <taxon>Bacteria</taxon>
        <taxon>Candidatus Portnoyibacteriota</taxon>
    </lineage>
</organism>
<accession>A0A1G2FE35</accession>
<dbReference type="EMBL" id="MHMY01000005">
    <property type="protein sequence ID" value="OGZ35878.1"/>
    <property type="molecule type" value="Genomic_DNA"/>
</dbReference>
<gene>
    <name evidence="1" type="ORF">A2815_00215</name>
</gene>
<dbReference type="Pfam" id="PF18908">
    <property type="entry name" value="DUF5663"/>
    <property type="match status" value="1"/>
</dbReference>
<evidence type="ECO:0000313" key="2">
    <source>
        <dbReference type="Proteomes" id="UP000176974"/>
    </source>
</evidence>
<dbReference type="Proteomes" id="UP000176974">
    <property type="component" value="Unassembled WGS sequence"/>
</dbReference>
<reference evidence="1 2" key="1">
    <citation type="journal article" date="2016" name="Nat. Commun.">
        <title>Thousands of microbial genomes shed light on interconnected biogeochemical processes in an aquifer system.</title>
        <authorList>
            <person name="Anantharaman K."/>
            <person name="Brown C.T."/>
            <person name="Hug L.A."/>
            <person name="Sharon I."/>
            <person name="Castelle C.J."/>
            <person name="Probst A.J."/>
            <person name="Thomas B.C."/>
            <person name="Singh A."/>
            <person name="Wilkins M.J."/>
            <person name="Karaoz U."/>
            <person name="Brodie E.L."/>
            <person name="Williams K.H."/>
            <person name="Hubbard S.S."/>
            <person name="Banfield J.F."/>
        </authorList>
    </citation>
    <scope>NUCLEOTIDE SEQUENCE [LARGE SCALE GENOMIC DNA]</scope>
</reference>
<evidence type="ECO:0000313" key="1">
    <source>
        <dbReference type="EMBL" id="OGZ35878.1"/>
    </source>
</evidence>